<name>A0AA47MDK7_MERPO</name>
<evidence type="ECO:0000256" key="1">
    <source>
        <dbReference type="ARBA" id="ARBA00004498"/>
    </source>
</evidence>
<feature type="compositionally biased region" description="Basic and acidic residues" evidence="10">
    <location>
        <begin position="732"/>
        <end position="746"/>
    </location>
</feature>
<keyword evidence="6" id="KW-0732">Signal</keyword>
<feature type="region of interest" description="Disordered" evidence="10">
    <location>
        <begin position="720"/>
        <end position="782"/>
    </location>
</feature>
<dbReference type="CDD" id="cd00063">
    <property type="entry name" value="FN3"/>
    <property type="match status" value="5"/>
</dbReference>
<evidence type="ECO:0000256" key="2">
    <source>
        <dbReference type="ARBA" id="ARBA00008673"/>
    </source>
</evidence>
<dbReference type="Gene3D" id="3.90.215.10">
    <property type="entry name" value="Gamma Fibrinogen, chain A, domain 1"/>
    <property type="match status" value="1"/>
</dbReference>
<dbReference type="Gene3D" id="2.10.25.10">
    <property type="entry name" value="Laminin"/>
    <property type="match status" value="12"/>
</dbReference>
<dbReference type="EMBL" id="JAOPHQ010004675">
    <property type="protein sequence ID" value="KAK0138285.1"/>
    <property type="molecule type" value="Genomic_DNA"/>
</dbReference>
<dbReference type="SMART" id="SM00181">
    <property type="entry name" value="EGF"/>
    <property type="match status" value="12"/>
</dbReference>
<dbReference type="FunFam" id="2.10.25.10:FF:000001">
    <property type="entry name" value="Tenascin C"/>
    <property type="match status" value="10"/>
</dbReference>
<dbReference type="Pfam" id="PF00041">
    <property type="entry name" value="fn3"/>
    <property type="match status" value="5"/>
</dbReference>
<dbReference type="PROSITE" id="PS50853">
    <property type="entry name" value="FN3"/>
    <property type="match status" value="5"/>
</dbReference>
<dbReference type="SMART" id="SM00060">
    <property type="entry name" value="FN3"/>
    <property type="match status" value="6"/>
</dbReference>
<dbReference type="PROSITE" id="PS51406">
    <property type="entry name" value="FIBRINOGEN_C_2"/>
    <property type="match status" value="1"/>
</dbReference>
<evidence type="ECO:0000256" key="10">
    <source>
        <dbReference type="SAM" id="MobiDB-lite"/>
    </source>
</evidence>
<evidence type="ECO:0000256" key="5">
    <source>
        <dbReference type="ARBA" id="ARBA00022536"/>
    </source>
</evidence>
<dbReference type="CDD" id="cd00054">
    <property type="entry name" value="EGF_CA"/>
    <property type="match status" value="1"/>
</dbReference>
<dbReference type="InterPro" id="IPR050991">
    <property type="entry name" value="ECM_Regulatory_Proteins"/>
</dbReference>
<feature type="domain" description="Fibronectin type-III" evidence="11">
    <location>
        <begin position="1012"/>
        <end position="1103"/>
    </location>
</feature>
<dbReference type="InterPro" id="IPR003961">
    <property type="entry name" value="FN3_dom"/>
</dbReference>
<evidence type="ECO:0000256" key="9">
    <source>
        <dbReference type="ARBA" id="ARBA00023180"/>
    </source>
</evidence>
<evidence type="ECO:0000259" key="11">
    <source>
        <dbReference type="PROSITE" id="PS50853"/>
    </source>
</evidence>
<dbReference type="CDD" id="cd00087">
    <property type="entry name" value="FReD"/>
    <property type="match status" value="1"/>
</dbReference>
<dbReference type="GO" id="GO:0005615">
    <property type="term" value="C:extracellular space"/>
    <property type="evidence" value="ECO:0007669"/>
    <property type="project" value="TreeGrafter"/>
</dbReference>
<dbReference type="Pfam" id="PF25024">
    <property type="entry name" value="EGF_TEN"/>
    <property type="match status" value="1"/>
</dbReference>
<keyword evidence="3" id="KW-0964">Secreted</keyword>
<keyword evidence="7" id="KW-0677">Repeat</keyword>
<evidence type="ECO:0000256" key="4">
    <source>
        <dbReference type="ARBA" id="ARBA00022530"/>
    </source>
</evidence>
<comment type="caution">
    <text evidence="13">The sequence shown here is derived from an EMBL/GenBank/DDBJ whole genome shotgun (WGS) entry which is preliminary data.</text>
</comment>
<feature type="domain" description="Fibronectin type-III" evidence="11">
    <location>
        <begin position="919"/>
        <end position="1007"/>
    </location>
</feature>
<comment type="subcellular location">
    <subcellularLocation>
        <location evidence="1">Secreted</location>
        <location evidence="1">Extracellular space</location>
        <location evidence="1">Extracellular matrix</location>
    </subcellularLocation>
</comment>
<evidence type="ECO:0000256" key="8">
    <source>
        <dbReference type="ARBA" id="ARBA00023157"/>
    </source>
</evidence>
<dbReference type="InterPro" id="IPR036056">
    <property type="entry name" value="Fibrinogen-like_C"/>
</dbReference>
<dbReference type="SMART" id="SM00186">
    <property type="entry name" value="FBG"/>
    <property type="match status" value="1"/>
</dbReference>
<dbReference type="SUPFAM" id="SSF49265">
    <property type="entry name" value="Fibronectin type III"/>
    <property type="match status" value="4"/>
</dbReference>
<evidence type="ECO:0000256" key="7">
    <source>
        <dbReference type="ARBA" id="ARBA00022737"/>
    </source>
</evidence>
<dbReference type="PROSITE" id="PS00022">
    <property type="entry name" value="EGF_1"/>
    <property type="match status" value="4"/>
</dbReference>
<dbReference type="Pfam" id="PF00147">
    <property type="entry name" value="Fibrinogen_C"/>
    <property type="match status" value="1"/>
</dbReference>
<feature type="domain" description="Fibronectin type-III" evidence="11">
    <location>
        <begin position="507"/>
        <end position="598"/>
    </location>
</feature>
<dbReference type="Pfam" id="PF23106">
    <property type="entry name" value="EGF_Teneurin"/>
    <property type="match status" value="4"/>
</dbReference>
<dbReference type="PROSITE" id="PS00514">
    <property type="entry name" value="FIBRINOGEN_C_1"/>
    <property type="match status" value="1"/>
</dbReference>
<evidence type="ECO:0000313" key="13">
    <source>
        <dbReference type="EMBL" id="KAK0138285.1"/>
    </source>
</evidence>
<keyword evidence="9" id="KW-0325">Glycoprotein</keyword>
<evidence type="ECO:0000256" key="3">
    <source>
        <dbReference type="ARBA" id="ARBA00022525"/>
    </source>
</evidence>
<keyword evidence="5" id="KW-0245">EGF-like domain</keyword>
<evidence type="ECO:0000256" key="6">
    <source>
        <dbReference type="ARBA" id="ARBA00022729"/>
    </source>
</evidence>
<dbReference type="PROSITE" id="PS01186">
    <property type="entry name" value="EGF_2"/>
    <property type="match status" value="4"/>
</dbReference>
<keyword evidence="14" id="KW-1185">Reference proteome</keyword>
<evidence type="ECO:0000259" key="12">
    <source>
        <dbReference type="PROSITE" id="PS51406"/>
    </source>
</evidence>
<dbReference type="InterPro" id="IPR013783">
    <property type="entry name" value="Ig-like_fold"/>
</dbReference>
<dbReference type="InterPro" id="IPR020837">
    <property type="entry name" value="Fibrinogen_CS"/>
</dbReference>
<organism evidence="13 14">
    <name type="scientific">Merluccius polli</name>
    <name type="common">Benguela hake</name>
    <name type="synonym">Merluccius cadenati</name>
    <dbReference type="NCBI Taxonomy" id="89951"/>
    <lineage>
        <taxon>Eukaryota</taxon>
        <taxon>Metazoa</taxon>
        <taxon>Chordata</taxon>
        <taxon>Craniata</taxon>
        <taxon>Vertebrata</taxon>
        <taxon>Euteleostomi</taxon>
        <taxon>Actinopterygii</taxon>
        <taxon>Neopterygii</taxon>
        <taxon>Teleostei</taxon>
        <taxon>Neoteleostei</taxon>
        <taxon>Acanthomorphata</taxon>
        <taxon>Zeiogadaria</taxon>
        <taxon>Gadariae</taxon>
        <taxon>Gadiformes</taxon>
        <taxon>Gadoidei</taxon>
        <taxon>Merlucciidae</taxon>
        <taxon>Merluccius</taxon>
    </lineage>
</organism>
<dbReference type="InterPro" id="IPR002181">
    <property type="entry name" value="Fibrinogen_a/b/g_C_dom"/>
</dbReference>
<evidence type="ECO:0000313" key="14">
    <source>
        <dbReference type="Proteomes" id="UP001174136"/>
    </source>
</evidence>
<protein>
    <submittedName>
        <fullName evidence="13">Tenascin</fullName>
    </submittedName>
</protein>
<dbReference type="SUPFAM" id="SSF56496">
    <property type="entry name" value="Fibrinogen C-terminal domain-like"/>
    <property type="match status" value="1"/>
</dbReference>
<dbReference type="Proteomes" id="UP001174136">
    <property type="component" value="Unassembled WGS sequence"/>
</dbReference>
<dbReference type="GO" id="GO:0030155">
    <property type="term" value="P:regulation of cell adhesion"/>
    <property type="evidence" value="ECO:0007669"/>
    <property type="project" value="TreeGrafter"/>
</dbReference>
<proteinExistence type="inferred from homology"/>
<dbReference type="InterPro" id="IPR000742">
    <property type="entry name" value="EGF"/>
</dbReference>
<keyword evidence="4" id="KW-0272">Extracellular matrix</keyword>
<comment type="similarity">
    <text evidence="2">Belongs to the tenascin family.</text>
</comment>
<feature type="region of interest" description="Disordered" evidence="10">
    <location>
        <begin position="991"/>
        <end position="1016"/>
    </location>
</feature>
<accession>A0AA47MDK7</accession>
<gene>
    <name evidence="13" type="primary">TNC_2</name>
    <name evidence="13" type="ORF">N1851_025396</name>
</gene>
<dbReference type="GO" id="GO:0031175">
    <property type="term" value="P:neuron projection development"/>
    <property type="evidence" value="ECO:0007669"/>
    <property type="project" value="TreeGrafter"/>
</dbReference>
<dbReference type="PANTHER" id="PTHR46708">
    <property type="entry name" value="TENASCIN"/>
    <property type="match status" value="1"/>
</dbReference>
<keyword evidence="8" id="KW-1015">Disulfide bond</keyword>
<dbReference type="Gene3D" id="2.60.40.10">
    <property type="entry name" value="Immunoglobulins"/>
    <property type="match status" value="6"/>
</dbReference>
<feature type="domain" description="Fibronectin type-III" evidence="11">
    <location>
        <begin position="599"/>
        <end position="689"/>
    </location>
</feature>
<dbReference type="InterPro" id="IPR014716">
    <property type="entry name" value="Fibrinogen_a/b/g_C_1"/>
</dbReference>
<feature type="domain" description="Fibrinogen C-terminal" evidence="12">
    <location>
        <begin position="1091"/>
        <end position="1304"/>
    </location>
</feature>
<dbReference type="PANTHER" id="PTHR46708:SF1">
    <property type="entry name" value="TENASCIN"/>
    <property type="match status" value="1"/>
</dbReference>
<sequence length="1310" mass="140774">MRTSTPVPVSSKRRVLFEDDVTVLLCVQVVISEGCVTSGSKQEGKEVELVAGSPLVLTHRISLVPPSGGHCGCQEELGLLLGRLEDLERVVSALRGSCTAGDCCSSNESKGAGCSVQPDPSALLCPGDCSDQGHCVGGACVCFHGYSGPNCSQTTCPADCSDHGRCVNSECECDPGYTGPDCSQSSCPGNCNNRGQCVNGKCVCDPQFTGPDCSEKLCPGNCNARGRCIDGQCVCDTQFTGSDCSEKSCPGNCNARGRCIDGQCVCDPGFTGPDCSEKSCPGNCNARGRCIDGQCVCNPKFTGPDCLEKSCPGNCNARGRCIDGKCVCDPQFTGPDCSEKSCPGNCNARGRCIDGQCVCNPKFTGPDCSEKSCPKNCNKQGRCVNGRCVCDPGFAGPDCSGSDCRVDCGSHGRCEGGRCVCDVGFTGPDCSSETCPGGCSDHGRCEGGRCVCDPGFAGPDCAHRDCPGNCSNRGQCVKGRCVCRRVFTGPDCSQCVDRMTGPNCDMALSAVTNVISEATETSVTVFWTPPPVQYQTYHITFNSKKESDQQITAQVDGSADRFVQTGLASGQEYTATITGEIDSKKGPSKSFKFNTFTSSPTNLRVVKTSTSSAVVQWEPAQGEIRRYRLTVSPNDGVGKAQEITLPPERESAHIKHLEAGRLYDIILRAESAVGQGPGASTQVTPEPLDYVGVRNRTSDGFTLVWDAPEGKYNTFVVTRREEDGNTEEEAEEERREEEKEEPLEKAMRHRGVGEKNAVPESDVMRTPAAHGASRTGSDTPFTRELPGSDRSFLFEKLAPQTPFTVTLLGQGTGLLSRLHKLVISTGPSPPSDLTFSQVSDSSLTLTWTAPRTPINSFKVTYTHTLEGEPVSVMVGSQDSSLNLSQLSPGSSYEVSVISVLGLDESDPIQDMVMTLPDPPSDLQVLNVTDSKALLRWRPAAAAIDKYSIVYGTGKESDLKITVSGNAAEQQLAGLEEATKYSVTITSLLGDTHSTPATASFTTTTGSAGEEEGPRELKVGQVTPRTAVLSWEPPTTATVGSYRLTYQTEGEEPKEVTLDATTTNHKLRRLRPGERELAGPPPPLSTHFTTGSLRFPYPTDCSEELLNGVRQSGEAEVFLGGDAEVPLLVYCDMETDGGGWTVFQRRKDGSVDFFREWKEYARGFGDLKGEFWLGLDNLHNLTTGAQMSLRVDLRVGEEAVFAHYSSFQVAKKNYRLSVGGYSGTAGDSMAYHNHRPFSTRDRDPTPFITRCAVSYRGGWWYKNCHQANLNGLYGIGVRHQGLIWTAWKGKDFSIPFTEMKMRPSDFTPPRH</sequence>
<feature type="domain" description="Fibronectin type-III" evidence="11">
    <location>
        <begin position="829"/>
        <end position="918"/>
    </location>
</feature>
<feature type="compositionally biased region" description="Low complexity" evidence="10">
    <location>
        <begin position="991"/>
        <end position="1007"/>
    </location>
</feature>
<reference evidence="13" key="1">
    <citation type="journal article" date="2023" name="Front. Mar. Sci.">
        <title>A new Merluccius polli reference genome to investigate the effects of global change in West African waters.</title>
        <authorList>
            <person name="Mateo J.L."/>
            <person name="Blanco-Fernandez C."/>
            <person name="Garcia-Vazquez E."/>
            <person name="Machado-Schiaffino G."/>
        </authorList>
    </citation>
    <scope>NUCLEOTIDE SEQUENCE</scope>
    <source>
        <strain evidence="13">C29</strain>
        <tissue evidence="13">Fin</tissue>
    </source>
</reference>
<dbReference type="FunFam" id="3.90.215.10:FF:000001">
    <property type="entry name" value="Tenascin isoform 1"/>
    <property type="match status" value="1"/>
</dbReference>
<dbReference type="InterPro" id="IPR036116">
    <property type="entry name" value="FN3_sf"/>
</dbReference>